<dbReference type="AlphaFoldDB" id="A0A6C0EDA9"/>
<dbReference type="Gene3D" id="1.25.40.20">
    <property type="entry name" value="Ankyrin repeat-containing domain"/>
    <property type="match status" value="1"/>
</dbReference>
<dbReference type="PROSITE" id="PS50297">
    <property type="entry name" value="ANK_REP_REGION"/>
    <property type="match status" value="2"/>
</dbReference>
<dbReference type="PANTHER" id="PTHR24171">
    <property type="entry name" value="ANKYRIN REPEAT DOMAIN-CONTAINING PROTEIN 39-RELATED"/>
    <property type="match status" value="1"/>
</dbReference>
<reference evidence="3" key="1">
    <citation type="journal article" date="2020" name="Nature">
        <title>Giant virus diversity and host interactions through global metagenomics.</title>
        <authorList>
            <person name="Schulz F."/>
            <person name="Roux S."/>
            <person name="Paez-Espino D."/>
            <person name="Jungbluth S."/>
            <person name="Walsh D.A."/>
            <person name="Denef V.J."/>
            <person name="McMahon K.D."/>
            <person name="Konstantinidis K.T."/>
            <person name="Eloe-Fadrosh E.A."/>
            <person name="Kyrpides N.C."/>
            <person name="Woyke T."/>
        </authorList>
    </citation>
    <scope>NUCLEOTIDE SEQUENCE</scope>
    <source>
        <strain evidence="3">GVMAG-M-3300023179-2</strain>
    </source>
</reference>
<dbReference type="Pfam" id="PF12796">
    <property type="entry name" value="Ank_2"/>
    <property type="match status" value="1"/>
</dbReference>
<sequence>MNKKQLNEKEKIIKCLKSYLTAKKYYETDITKSIEYFQQSIRLTKNISNIENTSIMELLDQTESECSKYISLSLNLLFDLSYNIYNNTINLFEIIETGDIKIIKNLNYNELDFKVYNEEGLTPLHYAIKYGDTSFIKECLKLGACIDEINLNGHTLLEYACLEKDPNIINFLIQYGAEMKKHLLFRENNKYNIRGNKIDIILLEKFILEKYYELNNSPKKLKYLDWICDIIDVNQILDIDYNNDNNINSLKLFNLLESIDYLLNNMNEEYRNTYLLIIKEETSYEYGYKLDCPDNKLDILLYNLIPFIDYDKNIRCNWLLRLEIKYLIFTILKKKYKFVEVKNEIKKIIYDSYIKTKLLPEGLIQILTYQIIYKIKV</sequence>
<dbReference type="InterPro" id="IPR002110">
    <property type="entry name" value="Ankyrin_rpt"/>
</dbReference>
<dbReference type="EMBL" id="MN739801">
    <property type="protein sequence ID" value="QHT26722.1"/>
    <property type="molecule type" value="Genomic_DNA"/>
</dbReference>
<proteinExistence type="predicted"/>
<evidence type="ECO:0000256" key="1">
    <source>
        <dbReference type="ARBA" id="ARBA00022737"/>
    </source>
</evidence>
<name>A0A6C0EDA9_9ZZZZ</name>
<dbReference type="PROSITE" id="PS50088">
    <property type="entry name" value="ANK_REPEAT"/>
    <property type="match status" value="2"/>
</dbReference>
<evidence type="ECO:0000256" key="2">
    <source>
        <dbReference type="ARBA" id="ARBA00023043"/>
    </source>
</evidence>
<dbReference type="SMART" id="SM00248">
    <property type="entry name" value="ANK"/>
    <property type="match status" value="2"/>
</dbReference>
<keyword evidence="2" id="KW-0040">ANK repeat</keyword>
<dbReference type="SUPFAM" id="SSF48403">
    <property type="entry name" value="Ankyrin repeat"/>
    <property type="match status" value="1"/>
</dbReference>
<accession>A0A6C0EDA9</accession>
<organism evidence="3">
    <name type="scientific">viral metagenome</name>
    <dbReference type="NCBI Taxonomy" id="1070528"/>
    <lineage>
        <taxon>unclassified sequences</taxon>
        <taxon>metagenomes</taxon>
        <taxon>organismal metagenomes</taxon>
    </lineage>
</organism>
<keyword evidence="1" id="KW-0677">Repeat</keyword>
<dbReference type="InterPro" id="IPR036770">
    <property type="entry name" value="Ankyrin_rpt-contain_sf"/>
</dbReference>
<evidence type="ECO:0000313" key="3">
    <source>
        <dbReference type="EMBL" id="QHT26722.1"/>
    </source>
</evidence>
<protein>
    <submittedName>
        <fullName evidence="3">Uncharacterized protein</fullName>
    </submittedName>
</protein>